<dbReference type="Proteomes" id="UP000076794">
    <property type="component" value="Chromosome"/>
</dbReference>
<dbReference type="PATRIC" id="fig|1300344.3.peg.267"/>
<dbReference type="RefSeq" id="WP_157557126.1">
    <property type="nucleotide sequence ID" value="NZ_CP014209.1"/>
</dbReference>
<keyword evidence="1" id="KW-0472">Membrane</keyword>
<name>A0A168EC27_9MICO</name>
<keyword evidence="1" id="KW-1133">Transmembrane helix</keyword>
<feature type="transmembrane region" description="Helical" evidence="1">
    <location>
        <begin position="124"/>
        <end position="145"/>
    </location>
</feature>
<organism evidence="2 3">
    <name type="scientific">Isoptericola dokdonensis DS-3</name>
    <dbReference type="NCBI Taxonomy" id="1300344"/>
    <lineage>
        <taxon>Bacteria</taxon>
        <taxon>Bacillati</taxon>
        <taxon>Actinomycetota</taxon>
        <taxon>Actinomycetes</taxon>
        <taxon>Micrococcales</taxon>
        <taxon>Promicromonosporaceae</taxon>
        <taxon>Isoptericola</taxon>
    </lineage>
</organism>
<proteinExistence type="predicted"/>
<dbReference type="OrthoDB" id="5125396at2"/>
<protein>
    <submittedName>
        <fullName evidence="2">Uncharacterized protein</fullName>
    </submittedName>
</protein>
<evidence type="ECO:0000313" key="2">
    <source>
        <dbReference type="EMBL" id="ANC29858.1"/>
    </source>
</evidence>
<keyword evidence="1" id="KW-0812">Transmembrane</keyword>
<keyword evidence="3" id="KW-1185">Reference proteome</keyword>
<sequence>MSSPTGRPRSARVLRGGVAATVATGVALASHVAGGGAVPGLLGVLAPWVVSLWVGTLVGGRPARWRAVVSVAAGQVAFHTLFVLGTPTGAVRTGGAHAHHAQLPPVPASTDANVAALQGDTTMWVWHAAAAAATAALLFHGEALLHHLRHLAGLVVSWLLPRRDLVPVGAPRPVRPAVVAAGHRPARHGPELSLLRRRGPPVLTV</sequence>
<evidence type="ECO:0000256" key="1">
    <source>
        <dbReference type="SAM" id="Phobius"/>
    </source>
</evidence>
<dbReference type="STRING" id="1300344.I598_0267"/>
<evidence type="ECO:0000313" key="3">
    <source>
        <dbReference type="Proteomes" id="UP000076794"/>
    </source>
</evidence>
<feature type="transmembrane region" description="Helical" evidence="1">
    <location>
        <begin position="38"/>
        <end position="58"/>
    </location>
</feature>
<feature type="transmembrane region" description="Helical" evidence="1">
    <location>
        <begin position="12"/>
        <end position="32"/>
    </location>
</feature>
<dbReference type="EMBL" id="CP014209">
    <property type="protein sequence ID" value="ANC29858.1"/>
    <property type="molecule type" value="Genomic_DNA"/>
</dbReference>
<feature type="transmembrane region" description="Helical" evidence="1">
    <location>
        <begin position="65"/>
        <end position="84"/>
    </location>
</feature>
<gene>
    <name evidence="2" type="ORF">I598_0267</name>
</gene>
<dbReference type="KEGG" id="ido:I598_0267"/>
<reference evidence="2 3" key="1">
    <citation type="submission" date="2016-01" db="EMBL/GenBank/DDBJ databases">
        <title>Complete genome sequence of a soil Actinobacterium, Isoptericola dokdonensis DS-3.</title>
        <authorList>
            <person name="Kwon S.-K."/>
            <person name="Kim J.F."/>
        </authorList>
    </citation>
    <scope>NUCLEOTIDE SEQUENCE [LARGE SCALE GENOMIC DNA]</scope>
    <source>
        <strain evidence="2 3">DS-3</strain>
    </source>
</reference>
<accession>A0A168EC27</accession>
<dbReference type="AlphaFoldDB" id="A0A168EC27"/>